<dbReference type="AlphaFoldDB" id="A0A2S5THG4"/>
<dbReference type="SUPFAM" id="SSF89796">
    <property type="entry name" value="CoA-transferase family III (CaiB/BaiF)"/>
    <property type="match status" value="1"/>
</dbReference>
<dbReference type="OrthoDB" id="9058532at2"/>
<dbReference type="PANTHER" id="PTHR48207:SF4">
    <property type="entry name" value="BLL6097 PROTEIN"/>
    <property type="match status" value="1"/>
</dbReference>
<evidence type="ECO:0000313" key="3">
    <source>
        <dbReference type="Proteomes" id="UP000238220"/>
    </source>
</evidence>
<dbReference type="InterPro" id="IPR044855">
    <property type="entry name" value="CoA-Trfase_III_dom3_sf"/>
</dbReference>
<dbReference type="RefSeq" id="WP_104229584.1">
    <property type="nucleotide sequence ID" value="NZ_PSNW01000003.1"/>
</dbReference>
<dbReference type="Gene3D" id="3.30.1540.10">
    <property type="entry name" value="formyl-coa transferase, domain 3"/>
    <property type="match status" value="1"/>
</dbReference>
<dbReference type="InterPro" id="IPR003673">
    <property type="entry name" value="CoA-Trfase_fam_III"/>
</dbReference>
<sequence length="401" mass="42789">MTQRKRGGPLQGVRVVELTKVWAGPYVGKLLSFLGAEVIRVESLESLDVTRTFGVADINKAPGFQAVNPQKLSVQIDMKQPQGIALLKDLLARADIVVENLRPGAVRRLGLGYEAVRQVKPDIVYVSMGMWGSEGPLAYQTGYAPCFAALGGVSLLVGYEGEAPAGMNVRYADSTFGAAAAYAATVALLHRRRTGVGQFVDVSAVECMTSMIGDTVMESLLKGTVPLGRGNRHPDMAPHGVYPCREGEWISIAAAGDADWARLCEAMGQPGLAQDTRFRDLAARKAAEDELDRRLAAWTAGRDAAGLAAELQGRGLAAARSQSSVDLVADPHLWGNGFFREVHTSEGEARSIVGPSWKMTREAAIGAAAPRLGEHNAYVLGEILGLSPERQRELAEAGVAR</sequence>
<dbReference type="InterPro" id="IPR023606">
    <property type="entry name" value="CoA-Trfase_III_dom_1_sf"/>
</dbReference>
<protein>
    <submittedName>
        <fullName evidence="2">CoA transferase</fullName>
    </submittedName>
</protein>
<dbReference type="InterPro" id="IPR050483">
    <property type="entry name" value="CoA-transferase_III_domain"/>
</dbReference>
<organism evidence="2 3">
    <name type="scientific">Solimonas fluminis</name>
    <dbReference type="NCBI Taxonomy" id="2086571"/>
    <lineage>
        <taxon>Bacteria</taxon>
        <taxon>Pseudomonadati</taxon>
        <taxon>Pseudomonadota</taxon>
        <taxon>Gammaproteobacteria</taxon>
        <taxon>Nevskiales</taxon>
        <taxon>Nevskiaceae</taxon>
        <taxon>Solimonas</taxon>
    </lineage>
</organism>
<dbReference type="GO" id="GO:0008410">
    <property type="term" value="F:CoA-transferase activity"/>
    <property type="evidence" value="ECO:0007669"/>
    <property type="project" value="TreeGrafter"/>
</dbReference>
<dbReference type="PANTHER" id="PTHR48207">
    <property type="entry name" value="SUCCINATE--HYDROXYMETHYLGLUTARATE COA-TRANSFERASE"/>
    <property type="match status" value="1"/>
</dbReference>
<keyword evidence="1 2" id="KW-0808">Transferase</keyword>
<dbReference type="Pfam" id="PF02515">
    <property type="entry name" value="CoA_transf_3"/>
    <property type="match status" value="1"/>
</dbReference>
<evidence type="ECO:0000313" key="2">
    <source>
        <dbReference type="EMBL" id="PPE74426.1"/>
    </source>
</evidence>
<gene>
    <name evidence="2" type="ORF">C3942_06570</name>
</gene>
<dbReference type="EMBL" id="PSNW01000003">
    <property type="protein sequence ID" value="PPE74426.1"/>
    <property type="molecule type" value="Genomic_DNA"/>
</dbReference>
<dbReference type="Gene3D" id="3.40.50.10540">
    <property type="entry name" value="Crotonobetainyl-coa:carnitine coa-transferase, domain 1"/>
    <property type="match status" value="1"/>
</dbReference>
<dbReference type="Proteomes" id="UP000238220">
    <property type="component" value="Unassembled WGS sequence"/>
</dbReference>
<evidence type="ECO:0000256" key="1">
    <source>
        <dbReference type="ARBA" id="ARBA00022679"/>
    </source>
</evidence>
<reference evidence="2 3" key="1">
    <citation type="submission" date="2018-02" db="EMBL/GenBank/DDBJ databases">
        <title>Genome sequencing of Solimonas sp. HR-BB.</title>
        <authorList>
            <person name="Lee Y."/>
            <person name="Jeon C.O."/>
        </authorList>
    </citation>
    <scope>NUCLEOTIDE SEQUENCE [LARGE SCALE GENOMIC DNA]</scope>
    <source>
        <strain evidence="2 3">HR-BB</strain>
    </source>
</reference>
<proteinExistence type="predicted"/>
<name>A0A2S5THG4_9GAMM</name>
<accession>A0A2S5THG4</accession>
<comment type="caution">
    <text evidence="2">The sequence shown here is derived from an EMBL/GenBank/DDBJ whole genome shotgun (WGS) entry which is preliminary data.</text>
</comment>
<keyword evidence="3" id="KW-1185">Reference proteome</keyword>